<comment type="similarity">
    <text evidence="20">Belongs to the SREBP family.</text>
</comment>
<evidence type="ECO:0000256" key="12">
    <source>
        <dbReference type="ARBA" id="ARBA00023125"/>
    </source>
</evidence>
<keyword evidence="14" id="KW-0010">Activator</keyword>
<dbReference type="GeneTree" id="ENSGT00940000157339"/>
<dbReference type="FunFam" id="4.10.280.10:FF:000016">
    <property type="entry name" value="Sterol regulatory element-binding transcription factor 1"/>
    <property type="match status" value="1"/>
</dbReference>
<evidence type="ECO:0000256" key="22">
    <source>
        <dbReference type="ARBA" id="ARBA00042214"/>
    </source>
</evidence>
<keyword evidence="18" id="KW-0539">Nucleus</keyword>
<evidence type="ECO:0000256" key="9">
    <source>
        <dbReference type="ARBA" id="ARBA00023015"/>
    </source>
</evidence>
<evidence type="ECO:0000256" key="5">
    <source>
        <dbReference type="ARBA" id="ARBA00022548"/>
    </source>
</evidence>
<keyword evidence="5" id="KW-0153">Cholesterol metabolism</keyword>
<proteinExistence type="inferred from homology"/>
<keyword evidence="11" id="KW-0443">Lipid metabolism</keyword>
<keyword evidence="10" id="KW-0333">Golgi apparatus</keyword>
<dbReference type="GO" id="GO:0000139">
    <property type="term" value="C:Golgi membrane"/>
    <property type="evidence" value="ECO:0007669"/>
    <property type="project" value="UniProtKB-SubCell"/>
</dbReference>
<evidence type="ECO:0000256" key="15">
    <source>
        <dbReference type="ARBA" id="ARBA00023163"/>
    </source>
</evidence>
<sequence>MSFHKVLVQQPQILKTESLVLTTLKPDGTQVLSTMQSPTGITTLTTPIQNTALQVPVGDKLPIKQLQPGFMGPGGVVKEGERRTTHNVIEKRYRSSINDKIVELRDLVMGNDAKMHKSGVLRKAIDYIKYLQQVNHKLRQENLALKMGNQKNSKCFHSECDMEVKQEIVMMSPPASDSGSGSPHQFSPYCVDSEPGSPLMDHDQVTDVGHTNVDIVSNVQLF</sequence>
<dbReference type="GO" id="GO:0012507">
    <property type="term" value="C:ER to Golgi transport vesicle membrane"/>
    <property type="evidence" value="ECO:0007669"/>
    <property type="project" value="UniProtKB-SubCell"/>
</dbReference>
<dbReference type="Pfam" id="PF00010">
    <property type="entry name" value="HLH"/>
    <property type="match status" value="1"/>
</dbReference>
<dbReference type="GO" id="GO:0005634">
    <property type="term" value="C:nucleus"/>
    <property type="evidence" value="ECO:0007669"/>
    <property type="project" value="UniProtKB-SubCell"/>
</dbReference>
<keyword evidence="6" id="KW-0812">Transmembrane</keyword>
<name>A0A3P8VEY1_CYNSE</name>
<dbReference type="InterPro" id="IPR036638">
    <property type="entry name" value="HLH_DNA-bd_sf"/>
</dbReference>
<organism evidence="25 26">
    <name type="scientific">Cynoglossus semilaevis</name>
    <name type="common">Tongue sole</name>
    <dbReference type="NCBI Taxonomy" id="244447"/>
    <lineage>
        <taxon>Eukaryota</taxon>
        <taxon>Metazoa</taxon>
        <taxon>Chordata</taxon>
        <taxon>Craniata</taxon>
        <taxon>Vertebrata</taxon>
        <taxon>Euteleostomi</taxon>
        <taxon>Actinopterygii</taxon>
        <taxon>Neopterygii</taxon>
        <taxon>Teleostei</taxon>
        <taxon>Neoteleostei</taxon>
        <taxon>Acanthomorphata</taxon>
        <taxon>Carangaria</taxon>
        <taxon>Pleuronectiformes</taxon>
        <taxon>Pleuronectoidei</taxon>
        <taxon>Cynoglossidae</taxon>
        <taxon>Cynoglossinae</taxon>
        <taxon>Cynoglossus</taxon>
    </lineage>
</organism>
<evidence type="ECO:0000256" key="19">
    <source>
        <dbReference type="ARBA" id="ARBA00023329"/>
    </source>
</evidence>
<dbReference type="Proteomes" id="UP000265120">
    <property type="component" value="Chromosome 17"/>
</dbReference>
<comment type="subcellular location">
    <subcellularLocation>
        <location evidence="3">Cytoplasmic vesicle</location>
        <location evidence="3">COPII-coated vesicle membrane</location>
        <topology evidence="3">Multi-pass membrane protein</topology>
    </subcellularLocation>
    <subcellularLocation>
        <location evidence="2">Endoplasmic reticulum membrane</location>
        <topology evidence="2">Multi-pass membrane protein</topology>
    </subcellularLocation>
    <subcellularLocation>
        <location evidence="4">Golgi apparatus membrane</location>
        <topology evidence="4">Multi-pass membrane protein</topology>
    </subcellularLocation>
    <subcellularLocation>
        <location evidence="1">Nucleus</location>
    </subcellularLocation>
</comment>
<keyword evidence="17" id="KW-0753">Steroid metabolism</keyword>
<keyword evidence="16" id="KW-1207">Sterol metabolism</keyword>
<evidence type="ECO:0000313" key="26">
    <source>
        <dbReference type="Proteomes" id="UP000265120"/>
    </source>
</evidence>
<evidence type="ECO:0000256" key="4">
    <source>
        <dbReference type="ARBA" id="ARBA00004653"/>
    </source>
</evidence>
<dbReference type="PANTHER" id="PTHR46062:SF3">
    <property type="entry name" value="STEROL REGULATORY ELEMENT-BINDING PROTEIN 2"/>
    <property type="match status" value="1"/>
</dbReference>
<keyword evidence="15" id="KW-0804">Transcription</keyword>
<evidence type="ECO:0000259" key="24">
    <source>
        <dbReference type="PROSITE" id="PS50888"/>
    </source>
</evidence>
<keyword evidence="9" id="KW-0805">Transcription regulation</keyword>
<dbReference type="GO" id="GO:0005789">
    <property type="term" value="C:endoplasmic reticulum membrane"/>
    <property type="evidence" value="ECO:0007669"/>
    <property type="project" value="UniProtKB-SubCell"/>
</dbReference>
<dbReference type="GO" id="GO:0045944">
    <property type="term" value="P:positive regulation of transcription by RNA polymerase II"/>
    <property type="evidence" value="ECO:0007669"/>
    <property type="project" value="TreeGrafter"/>
</dbReference>
<dbReference type="GO" id="GO:0008203">
    <property type="term" value="P:cholesterol metabolic process"/>
    <property type="evidence" value="ECO:0007669"/>
    <property type="project" value="UniProtKB-KW"/>
</dbReference>
<evidence type="ECO:0000256" key="1">
    <source>
        <dbReference type="ARBA" id="ARBA00004123"/>
    </source>
</evidence>
<evidence type="ECO:0000256" key="7">
    <source>
        <dbReference type="ARBA" id="ARBA00022824"/>
    </source>
</evidence>
<protein>
    <recommendedName>
        <fullName evidence="21">Sterol regulatory element-binding protein 2</fullName>
    </recommendedName>
    <alternativeName>
        <fullName evidence="22">Sterol regulatory element-binding transcription factor 2</fullName>
    </alternativeName>
</protein>
<evidence type="ECO:0000256" key="2">
    <source>
        <dbReference type="ARBA" id="ARBA00004477"/>
    </source>
</evidence>
<accession>A0A3P8VEY1</accession>
<evidence type="ECO:0000256" key="17">
    <source>
        <dbReference type="ARBA" id="ARBA00023221"/>
    </source>
</evidence>
<keyword evidence="12" id="KW-0238">DNA-binding</keyword>
<dbReference type="PANTHER" id="PTHR46062">
    <property type="entry name" value="STEROL REGULATORY ELEMENT-BINDING PROTEIN"/>
    <property type="match status" value="1"/>
</dbReference>
<evidence type="ECO:0000256" key="13">
    <source>
        <dbReference type="ARBA" id="ARBA00023136"/>
    </source>
</evidence>
<dbReference type="PROSITE" id="PS50888">
    <property type="entry name" value="BHLH"/>
    <property type="match status" value="1"/>
</dbReference>
<dbReference type="GO" id="GO:0046983">
    <property type="term" value="F:protein dimerization activity"/>
    <property type="evidence" value="ECO:0007669"/>
    <property type="project" value="InterPro"/>
</dbReference>
<dbReference type="InterPro" id="IPR011598">
    <property type="entry name" value="bHLH_dom"/>
</dbReference>
<dbReference type="GO" id="GO:0000978">
    <property type="term" value="F:RNA polymerase II cis-regulatory region sequence-specific DNA binding"/>
    <property type="evidence" value="ECO:0007669"/>
    <property type="project" value="TreeGrafter"/>
</dbReference>
<evidence type="ECO:0000256" key="20">
    <source>
        <dbReference type="ARBA" id="ARBA00038460"/>
    </source>
</evidence>
<keyword evidence="19" id="KW-0968">Cytoplasmic vesicle</keyword>
<evidence type="ECO:0000256" key="21">
    <source>
        <dbReference type="ARBA" id="ARBA00039750"/>
    </source>
</evidence>
<feature type="domain" description="BHLH" evidence="24">
    <location>
        <begin position="81"/>
        <end position="131"/>
    </location>
</feature>
<evidence type="ECO:0000313" key="25">
    <source>
        <dbReference type="Ensembl" id="ENSCSEP00000011020.1"/>
    </source>
</evidence>
<reference evidence="25" key="2">
    <citation type="submission" date="2025-08" db="UniProtKB">
        <authorList>
            <consortium name="Ensembl"/>
        </authorList>
    </citation>
    <scope>IDENTIFICATION</scope>
</reference>
<reference evidence="25 26" key="1">
    <citation type="journal article" date="2014" name="Nat. Genet.">
        <title>Whole-genome sequence of a flatfish provides insights into ZW sex chromosome evolution and adaptation to a benthic lifestyle.</title>
        <authorList>
            <person name="Chen S."/>
            <person name="Zhang G."/>
            <person name="Shao C."/>
            <person name="Huang Q."/>
            <person name="Liu G."/>
            <person name="Zhang P."/>
            <person name="Song W."/>
            <person name="An N."/>
            <person name="Chalopin D."/>
            <person name="Volff J.N."/>
            <person name="Hong Y."/>
            <person name="Li Q."/>
            <person name="Sha Z."/>
            <person name="Zhou H."/>
            <person name="Xie M."/>
            <person name="Yu Q."/>
            <person name="Liu Y."/>
            <person name="Xiang H."/>
            <person name="Wang N."/>
            <person name="Wu K."/>
            <person name="Yang C."/>
            <person name="Zhou Q."/>
            <person name="Liao X."/>
            <person name="Yang L."/>
            <person name="Hu Q."/>
            <person name="Zhang J."/>
            <person name="Meng L."/>
            <person name="Jin L."/>
            <person name="Tian Y."/>
            <person name="Lian J."/>
            <person name="Yang J."/>
            <person name="Miao G."/>
            <person name="Liu S."/>
            <person name="Liang Z."/>
            <person name="Yan F."/>
            <person name="Li Y."/>
            <person name="Sun B."/>
            <person name="Zhang H."/>
            <person name="Zhang J."/>
            <person name="Zhu Y."/>
            <person name="Du M."/>
            <person name="Zhao Y."/>
            <person name="Schartl M."/>
            <person name="Tang Q."/>
            <person name="Wang J."/>
        </authorList>
    </citation>
    <scope>NUCLEOTIDE SEQUENCE</scope>
</reference>
<dbReference type="AlphaFoldDB" id="A0A3P8VEY1"/>
<dbReference type="SMART" id="SM00353">
    <property type="entry name" value="HLH"/>
    <property type="match status" value="1"/>
</dbReference>
<comment type="function">
    <text evidence="23">Precursor of the transcription factor form (Processed sterol regulatory element-binding protein 2), which is embedded in the endoplasmic reticulum membrane. Low sterol concentrations promote processing of this form, releasing the transcription factor form that translocates into the nucleus and activates transcription of genes involved in cholesterol biosynthesis.</text>
</comment>
<dbReference type="CDD" id="cd18922">
    <property type="entry name" value="bHLHzip_SREBP2"/>
    <property type="match status" value="1"/>
</dbReference>
<evidence type="ECO:0000256" key="16">
    <source>
        <dbReference type="ARBA" id="ARBA00023166"/>
    </source>
</evidence>
<keyword evidence="8" id="KW-1133">Transmembrane helix</keyword>
<evidence type="ECO:0000256" key="23">
    <source>
        <dbReference type="ARBA" id="ARBA00045168"/>
    </source>
</evidence>
<keyword evidence="13" id="KW-0472">Membrane</keyword>
<dbReference type="SUPFAM" id="SSF47459">
    <property type="entry name" value="HLH, helix-loop-helix DNA-binding domain"/>
    <property type="match status" value="1"/>
</dbReference>
<dbReference type="Ensembl" id="ENSCSET00000011154.1">
    <property type="protein sequence ID" value="ENSCSEP00000011020.1"/>
    <property type="gene ID" value="ENSCSEG00000007043.1"/>
</dbReference>
<reference evidence="25" key="3">
    <citation type="submission" date="2025-09" db="UniProtKB">
        <authorList>
            <consortium name="Ensembl"/>
        </authorList>
    </citation>
    <scope>IDENTIFICATION</scope>
</reference>
<keyword evidence="7" id="KW-0256">Endoplasmic reticulum</keyword>
<evidence type="ECO:0000256" key="6">
    <source>
        <dbReference type="ARBA" id="ARBA00022692"/>
    </source>
</evidence>
<dbReference type="GO" id="GO:0010886">
    <property type="term" value="P:positive regulation of cholesterol storage"/>
    <property type="evidence" value="ECO:0007669"/>
    <property type="project" value="TreeGrafter"/>
</dbReference>
<dbReference type="GO" id="GO:0000981">
    <property type="term" value="F:DNA-binding transcription factor activity, RNA polymerase II-specific"/>
    <property type="evidence" value="ECO:0007669"/>
    <property type="project" value="TreeGrafter"/>
</dbReference>
<evidence type="ECO:0000256" key="14">
    <source>
        <dbReference type="ARBA" id="ARBA00023159"/>
    </source>
</evidence>
<evidence type="ECO:0000256" key="8">
    <source>
        <dbReference type="ARBA" id="ARBA00022989"/>
    </source>
</evidence>
<dbReference type="Gene3D" id="4.10.280.10">
    <property type="entry name" value="Helix-loop-helix DNA-binding domain"/>
    <property type="match status" value="1"/>
</dbReference>
<evidence type="ECO:0000256" key="3">
    <source>
        <dbReference type="ARBA" id="ARBA00004557"/>
    </source>
</evidence>
<keyword evidence="26" id="KW-1185">Reference proteome</keyword>
<evidence type="ECO:0000256" key="11">
    <source>
        <dbReference type="ARBA" id="ARBA00023098"/>
    </source>
</evidence>
<evidence type="ECO:0000256" key="18">
    <source>
        <dbReference type="ARBA" id="ARBA00023242"/>
    </source>
</evidence>
<evidence type="ECO:0000256" key="10">
    <source>
        <dbReference type="ARBA" id="ARBA00023034"/>
    </source>
</evidence>